<feature type="domain" description="Ketoreductase" evidence="4">
    <location>
        <begin position="7"/>
        <end position="199"/>
    </location>
</feature>
<dbReference type="PRINTS" id="PR00080">
    <property type="entry name" value="SDRFAMILY"/>
</dbReference>
<keyword evidence="2" id="KW-0560">Oxidoreductase</keyword>
<dbReference type="Gene3D" id="3.40.50.720">
    <property type="entry name" value="NAD(P)-binding Rossmann-like Domain"/>
    <property type="match status" value="1"/>
</dbReference>
<dbReference type="GO" id="GO:0016616">
    <property type="term" value="F:oxidoreductase activity, acting on the CH-OH group of donors, NAD or NADP as acceptor"/>
    <property type="evidence" value="ECO:0007669"/>
    <property type="project" value="TreeGrafter"/>
</dbReference>
<sequence>MQDFSGTIAVVTGGGTGMGRALVRQLMAEGCDVATCDVIEDNLAETRAICEAEAPQGVRLYTGLCDVAVEDQVHQFADDVAKAFDTDHIHLLFNNAGVGGGGSFIDGDRGEWERTFNICWLGVYNFCRAFTPLLKNAPEGHVVNTSSVNGFWASLGGGIAHTAYSAAKFAVKGFSEALITDFKLNAPHLSVSVVMPGHVGTDIGINSRKILGGSDPEDMTDEEIQQFRENIVRRMGGPELTDDQIREAVRNQGQAFKQGGITPEEAANIIITGVKNDEWRILVGEDAKALDQAVRSEPLKAYDENFFMLLAQTRQSAE</sequence>
<accession>A0A2A5WVY2</accession>
<proteinExistence type="inferred from homology"/>
<comment type="similarity">
    <text evidence="1 3">Belongs to the short-chain dehydrogenases/reductases (SDR) family.</text>
</comment>
<dbReference type="InterPro" id="IPR002347">
    <property type="entry name" value="SDR_fam"/>
</dbReference>
<evidence type="ECO:0000313" key="5">
    <source>
        <dbReference type="EMBL" id="PDH40423.1"/>
    </source>
</evidence>
<dbReference type="PANTHER" id="PTHR24322:SF736">
    <property type="entry name" value="RETINOL DEHYDROGENASE 10"/>
    <property type="match status" value="1"/>
</dbReference>
<dbReference type="InterPro" id="IPR057326">
    <property type="entry name" value="KR_dom"/>
</dbReference>
<dbReference type="PRINTS" id="PR00081">
    <property type="entry name" value="GDHRDH"/>
</dbReference>
<dbReference type="Pfam" id="PF00106">
    <property type="entry name" value="adh_short"/>
    <property type="match status" value="1"/>
</dbReference>
<dbReference type="SMART" id="SM00822">
    <property type="entry name" value="PKS_KR"/>
    <property type="match status" value="1"/>
</dbReference>
<comment type="caution">
    <text evidence="5">The sequence shown here is derived from an EMBL/GenBank/DDBJ whole genome shotgun (WGS) entry which is preliminary data.</text>
</comment>
<organism evidence="5 6">
    <name type="scientific">OM182 bacterium MED-G24</name>
    <dbReference type="NCBI Taxonomy" id="1986255"/>
    <lineage>
        <taxon>Bacteria</taxon>
        <taxon>Pseudomonadati</taxon>
        <taxon>Pseudomonadota</taxon>
        <taxon>Gammaproteobacteria</taxon>
        <taxon>OMG group</taxon>
        <taxon>OM182 clade</taxon>
    </lineage>
</organism>
<evidence type="ECO:0000256" key="1">
    <source>
        <dbReference type="ARBA" id="ARBA00006484"/>
    </source>
</evidence>
<name>A0A2A5WVY2_9GAMM</name>
<dbReference type="SUPFAM" id="SSF51735">
    <property type="entry name" value="NAD(P)-binding Rossmann-fold domains"/>
    <property type="match status" value="1"/>
</dbReference>
<evidence type="ECO:0000313" key="6">
    <source>
        <dbReference type="Proteomes" id="UP000219327"/>
    </source>
</evidence>
<evidence type="ECO:0000259" key="4">
    <source>
        <dbReference type="SMART" id="SM00822"/>
    </source>
</evidence>
<dbReference type="Proteomes" id="UP000219327">
    <property type="component" value="Unassembled WGS sequence"/>
</dbReference>
<evidence type="ECO:0000256" key="3">
    <source>
        <dbReference type="RuleBase" id="RU000363"/>
    </source>
</evidence>
<dbReference type="EMBL" id="NTKD01000012">
    <property type="protein sequence ID" value="PDH40423.1"/>
    <property type="molecule type" value="Genomic_DNA"/>
</dbReference>
<dbReference type="AlphaFoldDB" id="A0A2A5WVY2"/>
<reference evidence="5 6" key="1">
    <citation type="submission" date="2017-08" db="EMBL/GenBank/DDBJ databases">
        <title>Fine stratification of microbial communities through a metagenomic profile of the photic zone.</title>
        <authorList>
            <person name="Haro-Moreno J.M."/>
            <person name="Lopez-Perez M."/>
            <person name="De La Torre J."/>
            <person name="Picazo A."/>
            <person name="Camacho A."/>
            <person name="Rodriguez-Valera F."/>
        </authorList>
    </citation>
    <scope>NUCLEOTIDE SEQUENCE [LARGE SCALE GENOMIC DNA]</scope>
    <source>
        <strain evidence="5">MED-G24</strain>
    </source>
</reference>
<protein>
    <submittedName>
        <fullName evidence="5">Short-chain dehydrogenase</fullName>
    </submittedName>
</protein>
<dbReference type="InterPro" id="IPR036291">
    <property type="entry name" value="NAD(P)-bd_dom_sf"/>
</dbReference>
<evidence type="ECO:0000256" key="2">
    <source>
        <dbReference type="ARBA" id="ARBA00023002"/>
    </source>
</evidence>
<dbReference type="PANTHER" id="PTHR24322">
    <property type="entry name" value="PKSB"/>
    <property type="match status" value="1"/>
</dbReference>
<gene>
    <name evidence="5" type="ORF">CNE99_03745</name>
</gene>
<dbReference type="CDD" id="cd05233">
    <property type="entry name" value="SDR_c"/>
    <property type="match status" value="1"/>
</dbReference>